<dbReference type="EMBL" id="QLII01000002">
    <property type="protein sequence ID" value="RAI73100.1"/>
    <property type="molecule type" value="Genomic_DNA"/>
</dbReference>
<comment type="caution">
    <text evidence="2">The sequence shown here is derived from an EMBL/GenBank/DDBJ whole genome shotgun (WGS) entry which is preliminary data.</text>
</comment>
<evidence type="ECO:0008006" key="4">
    <source>
        <dbReference type="Google" id="ProtNLM"/>
    </source>
</evidence>
<dbReference type="OrthoDB" id="922461at2"/>
<accession>A0A327NCW6</accession>
<evidence type="ECO:0000313" key="2">
    <source>
        <dbReference type="EMBL" id="RAI73100.1"/>
    </source>
</evidence>
<keyword evidence="3" id="KW-1185">Reference proteome</keyword>
<dbReference type="Proteomes" id="UP000249016">
    <property type="component" value="Unassembled WGS sequence"/>
</dbReference>
<evidence type="ECO:0000256" key="1">
    <source>
        <dbReference type="SAM" id="MobiDB-lite"/>
    </source>
</evidence>
<gene>
    <name evidence="2" type="ORF">HMF3257_37525</name>
</gene>
<organism evidence="2 3">
    <name type="scientific">Spirosoma telluris</name>
    <dbReference type="NCBI Taxonomy" id="2183553"/>
    <lineage>
        <taxon>Bacteria</taxon>
        <taxon>Pseudomonadati</taxon>
        <taxon>Bacteroidota</taxon>
        <taxon>Cytophagia</taxon>
        <taxon>Cytophagales</taxon>
        <taxon>Cytophagaceae</taxon>
        <taxon>Spirosoma</taxon>
    </lineage>
</organism>
<feature type="compositionally biased region" description="Polar residues" evidence="1">
    <location>
        <begin position="183"/>
        <end position="200"/>
    </location>
</feature>
<protein>
    <recommendedName>
        <fullName evidence="4">DUF932 domain-containing protein</fullName>
    </recommendedName>
</protein>
<reference evidence="2 3" key="1">
    <citation type="submission" date="2018-06" db="EMBL/GenBank/DDBJ databases">
        <title>Spirosoma sp. HMF3257 Genome sequencing and assembly.</title>
        <authorList>
            <person name="Kang H."/>
            <person name="Cha I."/>
            <person name="Kim H."/>
            <person name="Kang J."/>
            <person name="Joh K."/>
        </authorList>
    </citation>
    <scope>NUCLEOTIDE SEQUENCE [LARGE SCALE GENOMIC DNA]</scope>
    <source>
        <strain evidence="2 3">HMF3257</strain>
    </source>
</reference>
<dbReference type="AlphaFoldDB" id="A0A327NCW6"/>
<name>A0A327NCW6_9BACT</name>
<feature type="region of interest" description="Disordered" evidence="1">
    <location>
        <begin position="180"/>
        <end position="201"/>
    </location>
</feature>
<proteinExistence type="predicted"/>
<sequence length="325" mass="36371">MTYISAQPELSTSWEDICFPVEPLLLSDLLPDYDIIATDRQKLIVGQLAGGRKTLFGIQSADYTIIPNRAIQEVVDELIPDYQLLIKHTNTGEFSISIILPASLSVGTEQLQRSLTITNSYNGKTPFSIQGQSLTALLDPSTHLGSSVYRNVCQNGLLGWADSFADLAAYQTWLGHWAKGPQKTPSAKTPSASARPQRSTPDIRKLHQSALTIPLFQQQLHELLVDHLTTGVTLTATVYDQFQQMDMASSHENVLRKLPVPVQLIKQARERLRLEERLLNSPPSCWLLYNAVNYALFTARSSLTLNDRYRLDERVFHHLAAQAYA</sequence>
<dbReference type="RefSeq" id="WP_111350848.1">
    <property type="nucleotide sequence ID" value="NZ_QLII01000002.1"/>
</dbReference>
<evidence type="ECO:0000313" key="3">
    <source>
        <dbReference type="Proteomes" id="UP000249016"/>
    </source>
</evidence>